<gene>
    <name evidence="2" type="ORF">HGB48_28045</name>
</gene>
<proteinExistence type="predicted"/>
<reference evidence="2 3" key="1">
    <citation type="submission" date="2020-04" db="EMBL/GenBank/DDBJ databases">
        <title>MicrobeNet Type strains.</title>
        <authorList>
            <person name="Nicholson A.C."/>
        </authorList>
    </citation>
    <scope>NUCLEOTIDE SEQUENCE [LARGE SCALE GENOMIC DNA]</scope>
    <source>
        <strain evidence="2 3">ATCC BAA-277</strain>
    </source>
</reference>
<evidence type="ECO:0000256" key="1">
    <source>
        <dbReference type="SAM" id="MobiDB-lite"/>
    </source>
</evidence>
<dbReference type="Proteomes" id="UP000579250">
    <property type="component" value="Unassembled WGS sequence"/>
</dbReference>
<feature type="region of interest" description="Disordered" evidence="1">
    <location>
        <begin position="1"/>
        <end position="27"/>
    </location>
</feature>
<dbReference type="EMBL" id="JAAXPI010000057">
    <property type="protein sequence ID" value="NKZ07554.1"/>
    <property type="molecule type" value="Genomic_DNA"/>
</dbReference>
<sequence length="68" mass="6828">MEADESGASPVVHSDHGGQASSGDVLFESTGATASRYSRPVRRGDNCGWTAQVTSAAWTSTAAAAATA</sequence>
<name>A0A846Z9X9_9ACTN</name>
<dbReference type="AlphaFoldDB" id="A0A846Z9X9"/>
<keyword evidence="3" id="KW-1185">Reference proteome</keyword>
<protein>
    <submittedName>
        <fullName evidence="2">Uncharacterized protein</fullName>
    </submittedName>
</protein>
<dbReference type="RefSeq" id="WP_157438225.1">
    <property type="nucleotide sequence ID" value="NZ_JAAXPI010000057.1"/>
</dbReference>
<evidence type="ECO:0000313" key="3">
    <source>
        <dbReference type="Proteomes" id="UP000579250"/>
    </source>
</evidence>
<accession>A0A846Z9X9</accession>
<comment type="caution">
    <text evidence="2">The sequence shown here is derived from an EMBL/GenBank/DDBJ whole genome shotgun (WGS) entry which is preliminary data.</text>
</comment>
<evidence type="ECO:0000313" key="2">
    <source>
        <dbReference type="EMBL" id="NKZ07554.1"/>
    </source>
</evidence>
<organism evidence="2 3">
    <name type="scientific">Actinomadura latina</name>
    <dbReference type="NCBI Taxonomy" id="163603"/>
    <lineage>
        <taxon>Bacteria</taxon>
        <taxon>Bacillati</taxon>
        <taxon>Actinomycetota</taxon>
        <taxon>Actinomycetes</taxon>
        <taxon>Streptosporangiales</taxon>
        <taxon>Thermomonosporaceae</taxon>
        <taxon>Actinomadura</taxon>
    </lineage>
</organism>